<dbReference type="GO" id="GO:0050808">
    <property type="term" value="P:synapse organization"/>
    <property type="evidence" value="ECO:0007669"/>
    <property type="project" value="TreeGrafter"/>
</dbReference>
<accession>A0A1B0DQH8</accession>
<dbReference type="EMBL" id="AJVK01019128">
    <property type="status" value="NOT_ANNOTATED_CDS"/>
    <property type="molecule type" value="Genomic_DNA"/>
</dbReference>
<dbReference type="VEuPathDB" id="VectorBase:PPAI010769"/>
<evidence type="ECO:0000313" key="2">
    <source>
        <dbReference type="EnsemblMetazoa" id="PPAI010769-PA"/>
    </source>
</evidence>
<dbReference type="InterPro" id="IPR007110">
    <property type="entry name" value="Ig-like_dom"/>
</dbReference>
<keyword evidence="3" id="KW-1185">Reference proteome</keyword>
<dbReference type="PANTHER" id="PTHR23279">
    <property type="entry name" value="DEFECTIVE PROBOSCIS EXTENSION RESPONSE DPR -RELATED"/>
    <property type="match status" value="1"/>
</dbReference>
<dbReference type="Gene3D" id="2.60.40.10">
    <property type="entry name" value="Immunoglobulins"/>
    <property type="match status" value="2"/>
</dbReference>
<protein>
    <recommendedName>
        <fullName evidence="1">Ig-like domain-containing protein</fullName>
    </recommendedName>
</protein>
<dbReference type="VEuPathDB" id="VectorBase:PPAPM1_000313"/>
<dbReference type="PANTHER" id="PTHR23279:SF12">
    <property type="entry name" value="DEFECTIVE PROBOSCIS EXTENSION RESPONSE 14, ISOFORM A-RELATED"/>
    <property type="match status" value="1"/>
</dbReference>
<dbReference type="InterPro" id="IPR037448">
    <property type="entry name" value="Zig-8"/>
</dbReference>
<dbReference type="SUPFAM" id="SSF48726">
    <property type="entry name" value="Immunoglobulin"/>
    <property type="match status" value="2"/>
</dbReference>
<dbReference type="EMBL" id="AJVK01019129">
    <property type="status" value="NOT_ANNOTATED_CDS"/>
    <property type="molecule type" value="Genomic_DNA"/>
</dbReference>
<proteinExistence type="predicted"/>
<dbReference type="CDD" id="cd00096">
    <property type="entry name" value="Ig"/>
    <property type="match status" value="1"/>
</dbReference>
<dbReference type="EnsemblMetazoa" id="PPAI010769-RA">
    <property type="protein sequence ID" value="PPAI010769-PA"/>
    <property type="gene ID" value="PPAI010769"/>
</dbReference>
<dbReference type="InterPro" id="IPR036179">
    <property type="entry name" value="Ig-like_dom_sf"/>
</dbReference>
<dbReference type="PROSITE" id="PS50835">
    <property type="entry name" value="IG_LIKE"/>
    <property type="match status" value="2"/>
</dbReference>
<evidence type="ECO:0000259" key="1">
    <source>
        <dbReference type="PROSITE" id="PS50835"/>
    </source>
</evidence>
<feature type="domain" description="Ig-like" evidence="1">
    <location>
        <begin position="1"/>
        <end position="67"/>
    </location>
</feature>
<feature type="domain" description="Ig-like" evidence="1">
    <location>
        <begin position="76"/>
        <end position="165"/>
    </location>
</feature>
<dbReference type="InterPro" id="IPR013783">
    <property type="entry name" value="Ig-like_fold"/>
</dbReference>
<dbReference type="Proteomes" id="UP000092462">
    <property type="component" value="Unassembled WGS sequence"/>
</dbReference>
<dbReference type="SMART" id="SM00409">
    <property type="entry name" value="IG"/>
    <property type="match status" value="1"/>
</dbReference>
<dbReference type="AlphaFoldDB" id="A0A1B0DQH8"/>
<reference evidence="2" key="1">
    <citation type="submission" date="2022-08" db="UniProtKB">
        <authorList>
            <consortium name="EnsemblMetazoa"/>
        </authorList>
    </citation>
    <scope>IDENTIFICATION</scope>
    <source>
        <strain evidence="2">Israel</strain>
    </source>
</reference>
<name>A0A1B0DQH8_PHLPP</name>
<dbReference type="InterPro" id="IPR003599">
    <property type="entry name" value="Ig_sub"/>
</dbReference>
<dbReference type="GO" id="GO:0032589">
    <property type="term" value="C:neuron projection membrane"/>
    <property type="evidence" value="ECO:0007669"/>
    <property type="project" value="TreeGrafter"/>
</dbReference>
<sequence>MVSWVRRNPETDELQLLTVGHHTYSADSRYSVDFEYPNNWRLRIVTADRRDEGIYECQISTHPPRVFQIYFYVSEPEVVIVDEQGSPLYEKYYEVDSTLDLICIVRHVKMTTSIVHWLHGDSLLNYDTNRGGISVRTDLMDEGANSTLSVARLNKSDSGNYTCSIGPTQFFTTSVHVLNGKQEDSGQTDLKVGA</sequence>
<evidence type="ECO:0000313" key="3">
    <source>
        <dbReference type="Proteomes" id="UP000092462"/>
    </source>
</evidence>
<organism evidence="2 3">
    <name type="scientific">Phlebotomus papatasi</name>
    <name type="common">Sandfly</name>
    <dbReference type="NCBI Taxonomy" id="29031"/>
    <lineage>
        <taxon>Eukaryota</taxon>
        <taxon>Metazoa</taxon>
        <taxon>Ecdysozoa</taxon>
        <taxon>Arthropoda</taxon>
        <taxon>Hexapoda</taxon>
        <taxon>Insecta</taxon>
        <taxon>Pterygota</taxon>
        <taxon>Neoptera</taxon>
        <taxon>Endopterygota</taxon>
        <taxon>Diptera</taxon>
        <taxon>Nematocera</taxon>
        <taxon>Psychodoidea</taxon>
        <taxon>Psychodidae</taxon>
        <taxon>Phlebotomus</taxon>
        <taxon>Phlebotomus</taxon>
    </lineage>
</organism>